<proteinExistence type="inferred from homology"/>
<evidence type="ECO:0000259" key="6">
    <source>
        <dbReference type="Pfam" id="PF12697"/>
    </source>
</evidence>
<evidence type="ECO:0000256" key="1">
    <source>
        <dbReference type="ARBA" id="ARBA00008645"/>
    </source>
</evidence>
<dbReference type="KEGG" id="cvr:CHLNCDRAFT_9699"/>
<evidence type="ECO:0000313" key="8">
    <source>
        <dbReference type="Proteomes" id="UP000008141"/>
    </source>
</evidence>
<protein>
    <recommendedName>
        <fullName evidence="2">protein phosphatase methylesterase-1</fullName>
        <ecNumber evidence="2">3.1.1.89</ecNumber>
    </recommendedName>
</protein>
<dbReference type="Gene3D" id="3.40.50.1820">
    <property type="entry name" value="alpha/beta hydrolase"/>
    <property type="match status" value="1"/>
</dbReference>
<evidence type="ECO:0000256" key="3">
    <source>
        <dbReference type="ARBA" id="ARBA00022487"/>
    </source>
</evidence>
<dbReference type="Proteomes" id="UP000008141">
    <property type="component" value="Unassembled WGS sequence"/>
</dbReference>
<sequence>LVGHSMGGAIAVHAAALGGIPSLAGIVVIDVVEGTAMASLPYMSTVLQKRPKQFASLRHAVDWALDSGVCKRQEAAHVSLPSMLRQEAAGGGWVWRTQLERSAPFWEGWYAGLSDMFLKLPVPKVLVLVGTDRLDRPLTIGQMQGKFQPVLLPQAGHAVHEDEPERTADAIATFIKRFRIGEPPLQIPRPAPGIRPAL</sequence>
<dbReference type="RefSeq" id="XP_005845523.1">
    <property type="nucleotide sequence ID" value="XM_005845461.1"/>
</dbReference>
<dbReference type="PANTHER" id="PTHR14189">
    <property type="entry name" value="PROTEIN PHOSPHATASE METHYLESTERASE-1 RELATED"/>
    <property type="match status" value="1"/>
</dbReference>
<organism evidence="8">
    <name type="scientific">Chlorella variabilis</name>
    <name type="common">Green alga</name>
    <dbReference type="NCBI Taxonomy" id="554065"/>
    <lineage>
        <taxon>Eukaryota</taxon>
        <taxon>Viridiplantae</taxon>
        <taxon>Chlorophyta</taxon>
        <taxon>core chlorophytes</taxon>
        <taxon>Trebouxiophyceae</taxon>
        <taxon>Chlorellales</taxon>
        <taxon>Chlorellaceae</taxon>
        <taxon>Chlorella clade</taxon>
        <taxon>Chlorella</taxon>
    </lineage>
</organism>
<evidence type="ECO:0000256" key="2">
    <source>
        <dbReference type="ARBA" id="ARBA00013111"/>
    </source>
</evidence>
<dbReference type="eggNOG" id="KOG2564">
    <property type="taxonomic scope" value="Eukaryota"/>
</dbReference>
<dbReference type="OMA" id="NHANTIT"/>
<name>E1ZKQ4_CHLVA</name>
<dbReference type="EC" id="3.1.1.89" evidence="2"/>
<keyword evidence="4" id="KW-0378">Hydrolase</keyword>
<dbReference type="OrthoDB" id="194865at2759"/>
<dbReference type="InterPro" id="IPR029058">
    <property type="entry name" value="AB_hydrolase_fold"/>
</dbReference>
<dbReference type="Pfam" id="PF12697">
    <property type="entry name" value="Abhydrolase_6"/>
    <property type="match status" value="1"/>
</dbReference>
<dbReference type="InParanoid" id="E1ZKQ4"/>
<dbReference type="InterPro" id="IPR016812">
    <property type="entry name" value="PPase_methylesterase_euk"/>
</dbReference>
<dbReference type="GO" id="GO:0051723">
    <property type="term" value="F:protein methylesterase activity"/>
    <property type="evidence" value="ECO:0007669"/>
    <property type="project" value="UniProtKB-EC"/>
</dbReference>
<dbReference type="STRING" id="554065.E1ZKQ4"/>
<reference evidence="7 8" key="1">
    <citation type="journal article" date="2010" name="Plant Cell">
        <title>The Chlorella variabilis NC64A genome reveals adaptation to photosymbiosis, coevolution with viruses, and cryptic sex.</title>
        <authorList>
            <person name="Blanc G."/>
            <person name="Duncan G."/>
            <person name="Agarkova I."/>
            <person name="Borodovsky M."/>
            <person name="Gurnon J."/>
            <person name="Kuo A."/>
            <person name="Lindquist E."/>
            <person name="Lucas S."/>
            <person name="Pangilinan J."/>
            <person name="Polle J."/>
            <person name="Salamov A."/>
            <person name="Terry A."/>
            <person name="Yamada T."/>
            <person name="Dunigan D.D."/>
            <person name="Grigoriev I.V."/>
            <person name="Claverie J.M."/>
            <person name="Van Etten J.L."/>
        </authorList>
    </citation>
    <scope>NUCLEOTIDE SEQUENCE [LARGE SCALE GENOMIC DNA]</scope>
    <source>
        <strain evidence="7 8">NC64A</strain>
    </source>
</reference>
<dbReference type="GeneID" id="17353001"/>
<dbReference type="EMBL" id="GL433851">
    <property type="protein sequence ID" value="EFN53421.1"/>
    <property type="molecule type" value="Genomic_DNA"/>
</dbReference>
<dbReference type="AlphaFoldDB" id="E1ZKQ4"/>
<dbReference type="PANTHER" id="PTHR14189:SF0">
    <property type="entry name" value="PROTEIN PHOSPHATASE METHYLESTERASE 1"/>
    <property type="match status" value="1"/>
</dbReference>
<gene>
    <name evidence="7" type="ORF">CHLNCDRAFT_9699</name>
</gene>
<comment type="similarity">
    <text evidence="1">Belongs to the AB hydrolase superfamily.</text>
</comment>
<evidence type="ECO:0000313" key="7">
    <source>
        <dbReference type="EMBL" id="EFN53421.1"/>
    </source>
</evidence>
<keyword evidence="3" id="KW-0719">Serine esterase</keyword>
<evidence type="ECO:0000256" key="5">
    <source>
        <dbReference type="ARBA" id="ARBA00049203"/>
    </source>
</evidence>
<dbReference type="FunCoup" id="E1ZKQ4">
    <property type="interactions" value="1934"/>
</dbReference>
<evidence type="ECO:0000256" key="4">
    <source>
        <dbReference type="ARBA" id="ARBA00022801"/>
    </source>
</evidence>
<dbReference type="InterPro" id="IPR000073">
    <property type="entry name" value="AB_hydrolase_1"/>
</dbReference>
<feature type="non-terminal residue" evidence="7">
    <location>
        <position position="198"/>
    </location>
</feature>
<keyword evidence="8" id="KW-1185">Reference proteome</keyword>
<dbReference type="SUPFAM" id="SSF53474">
    <property type="entry name" value="alpha/beta-Hydrolases"/>
    <property type="match status" value="1"/>
</dbReference>
<feature type="non-terminal residue" evidence="7">
    <location>
        <position position="1"/>
    </location>
</feature>
<feature type="domain" description="AB hydrolase-1" evidence="6">
    <location>
        <begin position="1"/>
        <end position="170"/>
    </location>
</feature>
<accession>E1ZKQ4</accession>
<comment type="catalytic activity">
    <reaction evidence="5">
        <text>[phosphatase 2A protein]-C-terminal L-leucine methyl ester + H2O = [phosphatase 2A protein]-C-terminal L-leucine + methanol + H(+)</text>
        <dbReference type="Rhea" id="RHEA:48548"/>
        <dbReference type="Rhea" id="RHEA-COMP:12134"/>
        <dbReference type="Rhea" id="RHEA-COMP:12135"/>
        <dbReference type="ChEBI" id="CHEBI:15377"/>
        <dbReference type="ChEBI" id="CHEBI:15378"/>
        <dbReference type="ChEBI" id="CHEBI:17790"/>
        <dbReference type="ChEBI" id="CHEBI:90516"/>
        <dbReference type="ChEBI" id="CHEBI:90517"/>
        <dbReference type="EC" id="3.1.1.89"/>
    </reaction>
</comment>